<evidence type="ECO:0000256" key="5">
    <source>
        <dbReference type="ARBA" id="ARBA00022695"/>
    </source>
</evidence>
<keyword evidence="5 12" id="KW-0548">Nucleotidyltransferase</keyword>
<dbReference type="RefSeq" id="XP_014563795.1">
    <property type="nucleotide sequence ID" value="XM_014708309.1"/>
</dbReference>
<sequence length="283" mass="33074">MIDRADDVNEEYVMMAPTYPDGNVFEYEEINTEPAKYRVPTNRPVRIYCDGVYDLFHYGHARSLKQAKNLFPNVHLVVGVTDDDITVRLKGNLVMNENERAEGLYHCRYVDEVITSAPWVLTMDFLKKHKIDFVAHDDVPYKGEGMDDIYKFVKDQGMFLPTRRTLGVSTSGIIANIVRNYDMYVRRNLERGMSAKELNVSYLQVKRMRMSKKMDEIIKNVDIQKELDDIRWEIKIAMKYWEKISNEVISGFIDSFYHNKTSNKFLNRLVGFVKHKKTCPAVS</sequence>
<dbReference type="GO" id="GO:0031210">
    <property type="term" value="F:phosphatidylcholine binding"/>
    <property type="evidence" value="ECO:0007669"/>
    <property type="project" value="TreeGrafter"/>
</dbReference>
<dbReference type="Pfam" id="PF01467">
    <property type="entry name" value="CTP_transf_like"/>
    <property type="match status" value="1"/>
</dbReference>
<dbReference type="SUPFAM" id="SSF52374">
    <property type="entry name" value="Nucleotidylyl transferase"/>
    <property type="match status" value="1"/>
</dbReference>
<dbReference type="STRING" id="1354746.A0A0B2UKC3"/>
<comment type="similarity">
    <text evidence="2">Belongs to the cytidylyltransferase family.</text>
</comment>
<organism evidence="12 13">
    <name type="scientific">Ordospora colligata OC4</name>
    <dbReference type="NCBI Taxonomy" id="1354746"/>
    <lineage>
        <taxon>Eukaryota</taxon>
        <taxon>Fungi</taxon>
        <taxon>Fungi incertae sedis</taxon>
        <taxon>Microsporidia</taxon>
        <taxon>Ordosporidae</taxon>
        <taxon>Ordospora</taxon>
    </lineage>
</organism>
<dbReference type="PANTHER" id="PTHR10739">
    <property type="entry name" value="CYTIDYLYLTRANSFERASE"/>
    <property type="match status" value="1"/>
</dbReference>
<evidence type="ECO:0000256" key="7">
    <source>
        <dbReference type="ARBA" id="ARBA00023209"/>
    </source>
</evidence>
<dbReference type="Proteomes" id="UP000031056">
    <property type="component" value="Unassembled WGS sequence"/>
</dbReference>
<dbReference type="InterPro" id="IPR041723">
    <property type="entry name" value="CCT"/>
</dbReference>
<dbReference type="CDD" id="cd02174">
    <property type="entry name" value="CCT"/>
    <property type="match status" value="1"/>
</dbReference>
<dbReference type="InterPro" id="IPR014729">
    <property type="entry name" value="Rossmann-like_a/b/a_fold"/>
</dbReference>
<evidence type="ECO:0000256" key="4">
    <source>
        <dbReference type="ARBA" id="ARBA00022679"/>
    </source>
</evidence>
<accession>A0A0B2UKC3</accession>
<dbReference type="GO" id="GO:0004105">
    <property type="term" value="F:choline-phosphate cytidylyltransferase activity"/>
    <property type="evidence" value="ECO:0007669"/>
    <property type="project" value="UniProtKB-EC"/>
</dbReference>
<evidence type="ECO:0000259" key="11">
    <source>
        <dbReference type="Pfam" id="PF01467"/>
    </source>
</evidence>
<protein>
    <recommendedName>
        <fullName evidence="10">choline-phosphate cytidylyltransferase</fullName>
        <ecNumber evidence="10">2.7.7.15</ecNumber>
    </recommendedName>
</protein>
<evidence type="ECO:0000256" key="10">
    <source>
        <dbReference type="ARBA" id="ARBA00026101"/>
    </source>
</evidence>
<evidence type="ECO:0000256" key="3">
    <source>
        <dbReference type="ARBA" id="ARBA00022516"/>
    </source>
</evidence>
<comment type="caution">
    <text evidence="12">The sequence shown here is derived from an EMBL/GenBank/DDBJ whole genome shotgun (WGS) entry which is preliminary data.</text>
</comment>
<evidence type="ECO:0000313" key="13">
    <source>
        <dbReference type="Proteomes" id="UP000031056"/>
    </source>
</evidence>
<keyword evidence="8" id="KW-1208">Phospholipid metabolism</keyword>
<comment type="pathway">
    <text evidence="9">Phospholipid metabolism; phosphatidylcholine biosynthesis; phosphatidylcholine from phosphocholine: step 1/2.</text>
</comment>
<dbReference type="InterPro" id="IPR045049">
    <property type="entry name" value="Pcy1-like"/>
</dbReference>
<keyword evidence="4 12" id="KW-0808">Transferase</keyword>
<dbReference type="EMBL" id="JOKQ01000005">
    <property type="protein sequence ID" value="KHN69753.1"/>
    <property type="molecule type" value="Genomic_DNA"/>
</dbReference>
<evidence type="ECO:0000256" key="1">
    <source>
        <dbReference type="ARBA" id="ARBA00005189"/>
    </source>
</evidence>
<evidence type="ECO:0000256" key="8">
    <source>
        <dbReference type="ARBA" id="ARBA00023264"/>
    </source>
</evidence>
<comment type="pathway">
    <text evidence="1">Lipid metabolism.</text>
</comment>
<reference evidence="12 13" key="1">
    <citation type="journal article" date="2014" name="MBio">
        <title>The Ordospora colligata genome; evolution of extreme reduction in microsporidia and host-to-parasite horizontal gene transfer.</title>
        <authorList>
            <person name="Pombert J.-F."/>
            <person name="Haag K.L."/>
            <person name="Beidas S."/>
            <person name="Ebert D."/>
            <person name="Keeling P.J."/>
        </authorList>
    </citation>
    <scope>NUCLEOTIDE SEQUENCE [LARGE SCALE GENOMIC DNA]</scope>
    <source>
        <strain evidence="12 13">OC4</strain>
    </source>
</reference>
<dbReference type="EC" id="2.7.7.15" evidence="10"/>
<dbReference type="PANTHER" id="PTHR10739:SF13">
    <property type="entry name" value="CHOLINE-PHOSPHATE CYTIDYLYLTRANSFERASE"/>
    <property type="match status" value="1"/>
</dbReference>
<dbReference type="Gene3D" id="3.40.50.620">
    <property type="entry name" value="HUPs"/>
    <property type="match status" value="1"/>
</dbReference>
<keyword evidence="7" id="KW-0594">Phospholipid biosynthesis</keyword>
<dbReference type="FunCoup" id="A0A0B2UKC3">
    <property type="interactions" value="71"/>
</dbReference>
<feature type="domain" description="Cytidyltransferase-like" evidence="11">
    <location>
        <begin position="48"/>
        <end position="175"/>
    </location>
</feature>
<evidence type="ECO:0000256" key="9">
    <source>
        <dbReference type="ARBA" id="ARBA00025706"/>
    </source>
</evidence>
<dbReference type="InterPro" id="IPR004821">
    <property type="entry name" value="Cyt_trans-like"/>
</dbReference>
<evidence type="ECO:0000256" key="2">
    <source>
        <dbReference type="ARBA" id="ARBA00010101"/>
    </source>
</evidence>
<dbReference type="AlphaFoldDB" id="A0A0B2UKC3"/>
<dbReference type="VEuPathDB" id="MicrosporidiaDB:M896_051620"/>
<name>A0A0B2UKC3_9MICR</name>
<keyword evidence="6" id="KW-0443">Lipid metabolism</keyword>
<proteinExistence type="inferred from homology"/>
<dbReference type="OrthoDB" id="17102at2759"/>
<gene>
    <name evidence="12" type="ORF">M896_051620</name>
</gene>
<evidence type="ECO:0000313" key="12">
    <source>
        <dbReference type="EMBL" id="KHN69753.1"/>
    </source>
</evidence>
<evidence type="ECO:0000256" key="6">
    <source>
        <dbReference type="ARBA" id="ARBA00023098"/>
    </source>
</evidence>
<keyword evidence="13" id="KW-1185">Reference proteome</keyword>
<dbReference type="FunFam" id="3.40.50.620:FF:000016">
    <property type="entry name" value="Putative choline-phosphate cytidylyltransferase B"/>
    <property type="match status" value="1"/>
</dbReference>
<dbReference type="HOGENOM" id="CLU_034585_1_2_1"/>
<dbReference type="NCBIfam" id="TIGR00125">
    <property type="entry name" value="cyt_tran_rel"/>
    <property type="match status" value="1"/>
</dbReference>
<dbReference type="GeneID" id="26261815"/>
<dbReference type="InParanoid" id="A0A0B2UKC3"/>
<keyword evidence="3" id="KW-0444">Lipid biosynthesis</keyword>